<protein>
    <submittedName>
        <fullName evidence="2">Uncharacterized protein</fullName>
    </submittedName>
</protein>
<gene>
    <name evidence="2" type="ORF">Plo01_34320</name>
</gene>
<name>A0A8J3RL68_9ACTN</name>
<keyword evidence="1" id="KW-1133">Transmembrane helix</keyword>
<comment type="caution">
    <text evidence="2">The sequence shown here is derived from an EMBL/GenBank/DDBJ whole genome shotgun (WGS) entry which is preliminary data.</text>
</comment>
<evidence type="ECO:0000313" key="3">
    <source>
        <dbReference type="Proteomes" id="UP000616724"/>
    </source>
</evidence>
<dbReference type="AlphaFoldDB" id="A0A8J3RL68"/>
<proteinExistence type="predicted"/>
<sequence>MDAGCKIRHAGSPYAEDRMQIVDILLVLMVWAVWVVLAALLFFFLYWTIRLAIRHEKRRLPTPREIADQERRERMAAERVAQYRPRQRRPK</sequence>
<dbReference type="EMBL" id="BOOH01000023">
    <property type="protein sequence ID" value="GIH77003.1"/>
    <property type="molecule type" value="Genomic_DNA"/>
</dbReference>
<reference evidence="2 3" key="1">
    <citation type="submission" date="2021-01" db="EMBL/GenBank/DDBJ databases">
        <title>Whole genome shotgun sequence of Planobispora longispora NBRC 13918.</title>
        <authorList>
            <person name="Komaki H."/>
            <person name="Tamura T."/>
        </authorList>
    </citation>
    <scope>NUCLEOTIDE SEQUENCE [LARGE SCALE GENOMIC DNA]</scope>
    <source>
        <strain evidence="2 3">NBRC 13918</strain>
    </source>
</reference>
<accession>A0A8J3RL68</accession>
<keyword evidence="1" id="KW-0812">Transmembrane</keyword>
<evidence type="ECO:0000256" key="1">
    <source>
        <dbReference type="SAM" id="Phobius"/>
    </source>
</evidence>
<dbReference type="Proteomes" id="UP000616724">
    <property type="component" value="Unassembled WGS sequence"/>
</dbReference>
<keyword evidence="1" id="KW-0472">Membrane</keyword>
<evidence type="ECO:0000313" key="2">
    <source>
        <dbReference type="EMBL" id="GIH77003.1"/>
    </source>
</evidence>
<organism evidence="2 3">
    <name type="scientific">Planobispora longispora</name>
    <dbReference type="NCBI Taxonomy" id="28887"/>
    <lineage>
        <taxon>Bacteria</taxon>
        <taxon>Bacillati</taxon>
        <taxon>Actinomycetota</taxon>
        <taxon>Actinomycetes</taxon>
        <taxon>Streptosporangiales</taxon>
        <taxon>Streptosporangiaceae</taxon>
        <taxon>Planobispora</taxon>
    </lineage>
</organism>
<feature type="transmembrane region" description="Helical" evidence="1">
    <location>
        <begin position="24"/>
        <end position="49"/>
    </location>
</feature>
<keyword evidence="3" id="KW-1185">Reference proteome</keyword>